<evidence type="ECO:0000313" key="2">
    <source>
        <dbReference type="EMBL" id="HIR09623.1"/>
    </source>
</evidence>
<dbReference type="InterPro" id="IPR007630">
    <property type="entry name" value="RNA_pol_sigma70_r4"/>
</dbReference>
<dbReference type="EMBL" id="DVGD01000133">
    <property type="protein sequence ID" value="HIR09623.1"/>
    <property type="molecule type" value="Genomic_DNA"/>
</dbReference>
<evidence type="ECO:0000313" key="3">
    <source>
        <dbReference type="Proteomes" id="UP000824258"/>
    </source>
</evidence>
<dbReference type="GO" id="GO:0003700">
    <property type="term" value="F:DNA-binding transcription factor activity"/>
    <property type="evidence" value="ECO:0007669"/>
    <property type="project" value="InterPro"/>
</dbReference>
<dbReference type="AlphaFoldDB" id="A0A9D1D7G6"/>
<comment type="caution">
    <text evidence="2">The sequence shown here is derived from an EMBL/GenBank/DDBJ whole genome shotgun (WGS) entry which is preliminary data.</text>
</comment>
<sequence length="138" mass="16173">MKRINLRELYPDYYQTDIFIDIPEEVLAVITEETRAEASAKRKTYRYRAQYSLDVKDGIENAMLQRPTDPEIILENHQQCEELRAAVMSLPKKQAKRIYARFFLGLTIKEIAQIEGVSKSRVSESIRTGLKKLKKFFK</sequence>
<proteinExistence type="predicted"/>
<reference evidence="2" key="2">
    <citation type="journal article" date="2021" name="PeerJ">
        <title>Extensive microbial diversity within the chicken gut microbiome revealed by metagenomics and culture.</title>
        <authorList>
            <person name="Gilroy R."/>
            <person name="Ravi A."/>
            <person name="Getino M."/>
            <person name="Pursley I."/>
            <person name="Horton D.L."/>
            <person name="Alikhan N.F."/>
            <person name="Baker D."/>
            <person name="Gharbi K."/>
            <person name="Hall N."/>
            <person name="Watson M."/>
            <person name="Adriaenssens E.M."/>
            <person name="Foster-Nyarko E."/>
            <person name="Jarju S."/>
            <person name="Secka A."/>
            <person name="Antonio M."/>
            <person name="Oren A."/>
            <person name="Chaudhuri R.R."/>
            <person name="La Ragione R."/>
            <person name="Hildebrand F."/>
            <person name="Pallen M.J."/>
        </authorList>
    </citation>
    <scope>NUCLEOTIDE SEQUENCE</scope>
    <source>
        <strain evidence="2">ChiHjej9B8-7071</strain>
    </source>
</reference>
<reference evidence="2" key="1">
    <citation type="submission" date="2020-10" db="EMBL/GenBank/DDBJ databases">
        <authorList>
            <person name="Gilroy R."/>
        </authorList>
    </citation>
    <scope>NUCLEOTIDE SEQUENCE</scope>
    <source>
        <strain evidence="2">ChiHjej9B8-7071</strain>
    </source>
</reference>
<dbReference type="InterPro" id="IPR014284">
    <property type="entry name" value="RNA_pol_sigma-70_dom"/>
</dbReference>
<dbReference type="SUPFAM" id="SSF88659">
    <property type="entry name" value="Sigma3 and sigma4 domains of RNA polymerase sigma factors"/>
    <property type="match status" value="1"/>
</dbReference>
<dbReference type="Proteomes" id="UP000824258">
    <property type="component" value="Unassembled WGS sequence"/>
</dbReference>
<dbReference type="NCBIfam" id="TIGR02937">
    <property type="entry name" value="sigma70-ECF"/>
    <property type="match status" value="1"/>
</dbReference>
<protein>
    <submittedName>
        <fullName evidence="2">Sigma-70 family RNA polymerase sigma factor</fullName>
    </submittedName>
</protein>
<dbReference type="Pfam" id="PF04545">
    <property type="entry name" value="Sigma70_r4"/>
    <property type="match status" value="1"/>
</dbReference>
<dbReference type="InterPro" id="IPR013324">
    <property type="entry name" value="RNA_pol_sigma_r3/r4-like"/>
</dbReference>
<name>A0A9D1D7G6_9FIRM</name>
<evidence type="ECO:0000259" key="1">
    <source>
        <dbReference type="Pfam" id="PF04545"/>
    </source>
</evidence>
<feature type="domain" description="RNA polymerase sigma-70 region 4" evidence="1">
    <location>
        <begin position="88"/>
        <end position="135"/>
    </location>
</feature>
<dbReference type="GO" id="GO:0006352">
    <property type="term" value="P:DNA-templated transcription initiation"/>
    <property type="evidence" value="ECO:0007669"/>
    <property type="project" value="InterPro"/>
</dbReference>
<accession>A0A9D1D7G6</accession>
<gene>
    <name evidence="2" type="ORF">IAA70_04385</name>
</gene>
<organism evidence="2 3">
    <name type="scientific">Candidatus Avoscillospira stercoripullorum</name>
    <dbReference type="NCBI Taxonomy" id="2840709"/>
    <lineage>
        <taxon>Bacteria</taxon>
        <taxon>Bacillati</taxon>
        <taxon>Bacillota</taxon>
        <taxon>Clostridia</taxon>
        <taxon>Eubacteriales</taxon>
        <taxon>Oscillospiraceae</taxon>
        <taxon>Oscillospiraceae incertae sedis</taxon>
        <taxon>Candidatus Avoscillospira</taxon>
    </lineage>
</organism>
<dbReference type="Gene3D" id="1.20.140.160">
    <property type="match status" value="1"/>
</dbReference>